<evidence type="ECO:0000313" key="6">
    <source>
        <dbReference type="EMBL" id="CAL1598984.1"/>
    </source>
</evidence>
<feature type="transmembrane region" description="Helical" evidence="3">
    <location>
        <begin position="491"/>
        <end position="514"/>
    </location>
</feature>
<dbReference type="PANTHER" id="PTHR15381">
    <property type="entry name" value="CHONDROITIN SULFATE PROTEOGLYCAN 5 -RELATED"/>
    <property type="match status" value="1"/>
</dbReference>
<protein>
    <recommendedName>
        <fullName evidence="5">EGF-like domain-containing protein</fullName>
    </recommendedName>
</protein>
<accession>A0AAV2LEU9</accession>
<comment type="caution">
    <text evidence="1">Lacks conserved residue(s) required for the propagation of feature annotation.</text>
</comment>
<keyword evidence="7" id="KW-1185">Reference proteome</keyword>
<name>A0AAV2LEU9_KNICA</name>
<dbReference type="EMBL" id="OZ035845">
    <property type="protein sequence ID" value="CAL1598984.1"/>
    <property type="molecule type" value="Genomic_DNA"/>
</dbReference>
<dbReference type="PROSITE" id="PS50026">
    <property type="entry name" value="EGF_3"/>
    <property type="match status" value="1"/>
</dbReference>
<gene>
    <name evidence="6" type="ORF">KC01_LOCUS27333</name>
</gene>
<keyword evidence="4" id="KW-0732">Signal</keyword>
<feature type="compositionally biased region" description="Polar residues" evidence="2">
    <location>
        <begin position="242"/>
        <end position="258"/>
    </location>
</feature>
<organism evidence="6 7">
    <name type="scientific">Knipowitschia caucasica</name>
    <name type="common">Caucasian dwarf goby</name>
    <name type="synonym">Pomatoschistus caucasicus</name>
    <dbReference type="NCBI Taxonomy" id="637954"/>
    <lineage>
        <taxon>Eukaryota</taxon>
        <taxon>Metazoa</taxon>
        <taxon>Chordata</taxon>
        <taxon>Craniata</taxon>
        <taxon>Vertebrata</taxon>
        <taxon>Euteleostomi</taxon>
        <taxon>Actinopterygii</taxon>
        <taxon>Neopterygii</taxon>
        <taxon>Teleostei</taxon>
        <taxon>Neoteleostei</taxon>
        <taxon>Acanthomorphata</taxon>
        <taxon>Gobiaria</taxon>
        <taxon>Gobiiformes</taxon>
        <taxon>Gobioidei</taxon>
        <taxon>Gobiidae</taxon>
        <taxon>Gobiinae</taxon>
        <taxon>Knipowitschia</taxon>
    </lineage>
</organism>
<evidence type="ECO:0000256" key="4">
    <source>
        <dbReference type="SAM" id="SignalP"/>
    </source>
</evidence>
<evidence type="ECO:0000256" key="1">
    <source>
        <dbReference type="PROSITE-ProRule" id="PRU00076"/>
    </source>
</evidence>
<evidence type="ECO:0000256" key="2">
    <source>
        <dbReference type="SAM" id="MobiDB-lite"/>
    </source>
</evidence>
<keyword evidence="1" id="KW-0245">EGF-like domain</keyword>
<dbReference type="PANTHER" id="PTHR15381:SF1">
    <property type="entry name" value="CHONDROITIN SULFATE PROTEOGLYCAN 5"/>
    <property type="match status" value="1"/>
</dbReference>
<proteinExistence type="predicted"/>
<feature type="region of interest" description="Disordered" evidence="2">
    <location>
        <begin position="223"/>
        <end position="268"/>
    </location>
</feature>
<dbReference type="InterPro" id="IPR000742">
    <property type="entry name" value="EGF"/>
</dbReference>
<reference evidence="6 7" key="1">
    <citation type="submission" date="2024-04" db="EMBL/GenBank/DDBJ databases">
        <authorList>
            <person name="Waldvogel A.-M."/>
            <person name="Schoenle A."/>
        </authorList>
    </citation>
    <scope>NUCLEOTIDE SEQUENCE [LARGE SCALE GENOMIC DNA]</scope>
</reference>
<feature type="chain" id="PRO_5044022044" description="EGF-like domain-containing protein" evidence="4">
    <location>
        <begin position="23"/>
        <end position="660"/>
    </location>
</feature>
<feature type="domain" description="EGF-like" evidence="5">
    <location>
        <begin position="443"/>
        <end position="483"/>
    </location>
</feature>
<dbReference type="Proteomes" id="UP001497482">
    <property type="component" value="Chromosome 23"/>
</dbReference>
<keyword evidence="3" id="KW-0472">Membrane</keyword>
<evidence type="ECO:0000313" key="7">
    <source>
        <dbReference type="Proteomes" id="UP001497482"/>
    </source>
</evidence>
<keyword evidence="3" id="KW-1133">Transmembrane helix</keyword>
<evidence type="ECO:0000256" key="3">
    <source>
        <dbReference type="SAM" id="Phobius"/>
    </source>
</evidence>
<dbReference type="AlphaFoldDB" id="A0AAV2LEU9"/>
<feature type="signal peptide" evidence="4">
    <location>
        <begin position="1"/>
        <end position="22"/>
    </location>
</feature>
<sequence length="660" mass="72559">MLQLESYSILLLLLLLLRDTLALLSHSCSGHMDLSQKPEGHGGQGSRLGAGDITLLSGCDPNTALVTWMGAKRSSHGFQLFYRVQEEKGPSIEIDAIPHSHHSIASSNPGKLRSERAASTETFDLNTGLFQRTPPSAPTETFDPNTALFQSTPPSSPTETFDPSTGLFQSTPPSAPTETFDPNTGLFQSTPPSAPTETFDPNTGLFQSTPPSALTERFDLNTGLFQSTPPSAPTERFDLNTGLFQSTPRSAPTETFVPSTDIFPSTPPPVSGIDRLTTFTQSLWSSATVVGPAVKSGSTFYILPDKQVIIKEGSFQVLLQILLDGSTLTPEGLEEDSALWLDPYLRQAPGFQKVLRVWSSGQMVQCLLTFDTRASLLWLSHSGASLMDRTGLTRAVREKYNFRSQPIINVTLAGLQDACGWLLSCPSGFTCSLNSQKSNFSCSSVCHSNHCLHHGLCTHAPGEPPLCRCVAGQDFWFMGSRCEARMTRTRLVLLCLSVMLLLLLMMMMMTCVVVRRYKALLQQAKQDQTRSSQSAPERLAEDAPQQCWCVGESECAFHGTVRTVHSGGSRSPNAVTTAPKQRRMRACCAFLCLYGHCSVTPTNQLRCWVRALQQLGLHEPPLLHPLLKQARVRWKDHHGEASWMFEEPNLRVWCTDAKNH</sequence>
<keyword evidence="3" id="KW-0812">Transmembrane</keyword>
<evidence type="ECO:0000259" key="5">
    <source>
        <dbReference type="PROSITE" id="PS50026"/>
    </source>
</evidence>
<feature type="region of interest" description="Disordered" evidence="2">
    <location>
        <begin position="127"/>
        <end position="211"/>
    </location>
</feature>